<dbReference type="Proteomes" id="UP000478052">
    <property type="component" value="Unassembled WGS sequence"/>
</dbReference>
<feature type="compositionally biased region" description="Low complexity" evidence="1">
    <location>
        <begin position="45"/>
        <end position="58"/>
    </location>
</feature>
<protein>
    <submittedName>
        <fullName evidence="2">CCHC-type domain-containing protein</fullName>
    </submittedName>
</protein>
<comment type="caution">
    <text evidence="2">The sequence shown here is derived from an EMBL/GenBank/DDBJ whole genome shotgun (WGS) entry which is preliminary data.</text>
</comment>
<evidence type="ECO:0000313" key="3">
    <source>
        <dbReference type="Proteomes" id="UP000478052"/>
    </source>
</evidence>
<proteinExistence type="predicted"/>
<name>A0A6G0VJT5_APHCR</name>
<feature type="region of interest" description="Disordered" evidence="1">
    <location>
        <begin position="1"/>
        <end position="60"/>
    </location>
</feature>
<dbReference type="AlphaFoldDB" id="A0A6G0VJT5"/>
<reference evidence="2 3" key="1">
    <citation type="submission" date="2019-08" db="EMBL/GenBank/DDBJ databases">
        <title>Whole genome of Aphis craccivora.</title>
        <authorList>
            <person name="Voronova N.V."/>
            <person name="Shulinski R.S."/>
            <person name="Bandarenka Y.V."/>
            <person name="Zhorov D.G."/>
            <person name="Warner D."/>
        </authorList>
    </citation>
    <scope>NUCLEOTIDE SEQUENCE [LARGE SCALE GENOMIC DNA]</scope>
    <source>
        <strain evidence="2">180601</strain>
        <tissue evidence="2">Whole Body</tissue>
    </source>
</reference>
<gene>
    <name evidence="2" type="ORF">FWK35_00036339</name>
</gene>
<accession>A0A6G0VJT5</accession>
<evidence type="ECO:0000256" key="1">
    <source>
        <dbReference type="SAM" id="MobiDB-lite"/>
    </source>
</evidence>
<feature type="non-terminal residue" evidence="2">
    <location>
        <position position="116"/>
    </location>
</feature>
<dbReference type="EMBL" id="VUJU01016745">
    <property type="protein sequence ID" value="KAF0687781.1"/>
    <property type="molecule type" value="Genomic_DNA"/>
</dbReference>
<keyword evidence="3" id="KW-1185">Reference proteome</keyword>
<sequence length="116" mass="12094">MDKENQKKNPAAPAGQLVQNNGSPSVKKVNTGAHHANATREEPRGPGSSSGGVSASARAEAEAKYAKLLDSLSTTMDTLETAVQVASNTKLEIKTAVKSMGAQLRDFTALAKRMGL</sequence>
<evidence type="ECO:0000313" key="2">
    <source>
        <dbReference type="EMBL" id="KAF0687781.1"/>
    </source>
</evidence>
<organism evidence="2 3">
    <name type="scientific">Aphis craccivora</name>
    <name type="common">Cowpea aphid</name>
    <dbReference type="NCBI Taxonomy" id="307492"/>
    <lineage>
        <taxon>Eukaryota</taxon>
        <taxon>Metazoa</taxon>
        <taxon>Ecdysozoa</taxon>
        <taxon>Arthropoda</taxon>
        <taxon>Hexapoda</taxon>
        <taxon>Insecta</taxon>
        <taxon>Pterygota</taxon>
        <taxon>Neoptera</taxon>
        <taxon>Paraneoptera</taxon>
        <taxon>Hemiptera</taxon>
        <taxon>Sternorrhyncha</taxon>
        <taxon>Aphidomorpha</taxon>
        <taxon>Aphidoidea</taxon>
        <taxon>Aphididae</taxon>
        <taxon>Aphidini</taxon>
        <taxon>Aphis</taxon>
        <taxon>Aphis</taxon>
    </lineage>
</organism>